<feature type="transmembrane region" description="Helical" evidence="7">
    <location>
        <begin position="176"/>
        <end position="202"/>
    </location>
</feature>
<feature type="transmembrane region" description="Helical" evidence="7">
    <location>
        <begin position="144"/>
        <end position="164"/>
    </location>
</feature>
<gene>
    <name evidence="8" type="ORF">MNBD_ALPHA02-234</name>
</gene>
<evidence type="ECO:0000256" key="5">
    <source>
        <dbReference type="ARBA" id="ARBA00022989"/>
    </source>
</evidence>
<keyword evidence="3" id="KW-1003">Cell membrane</keyword>
<reference evidence="8" key="1">
    <citation type="submission" date="2018-06" db="EMBL/GenBank/DDBJ databases">
        <authorList>
            <person name="Zhirakovskaya E."/>
        </authorList>
    </citation>
    <scope>NUCLEOTIDE SEQUENCE</scope>
</reference>
<organism evidence="8">
    <name type="scientific">hydrothermal vent metagenome</name>
    <dbReference type="NCBI Taxonomy" id="652676"/>
    <lineage>
        <taxon>unclassified sequences</taxon>
        <taxon>metagenomes</taxon>
        <taxon>ecological metagenomes</taxon>
    </lineage>
</organism>
<evidence type="ECO:0000256" key="1">
    <source>
        <dbReference type="ARBA" id="ARBA00004651"/>
    </source>
</evidence>
<proteinExistence type="inferred from homology"/>
<protein>
    <submittedName>
        <fullName evidence="8">Inner membrane protein</fullName>
    </submittedName>
</protein>
<comment type="similarity">
    <text evidence="2">Belongs to the UPF0324 family.</text>
</comment>
<evidence type="ECO:0000313" key="8">
    <source>
        <dbReference type="EMBL" id="VAV93991.1"/>
    </source>
</evidence>
<feature type="transmembrane region" description="Helical" evidence="7">
    <location>
        <begin position="332"/>
        <end position="351"/>
    </location>
</feature>
<accession>A0A3B0RRX0</accession>
<evidence type="ECO:0000256" key="7">
    <source>
        <dbReference type="SAM" id="Phobius"/>
    </source>
</evidence>
<dbReference type="InterPro" id="IPR018383">
    <property type="entry name" value="UPF0324_pro"/>
</dbReference>
<evidence type="ECO:0000256" key="6">
    <source>
        <dbReference type="ARBA" id="ARBA00023136"/>
    </source>
</evidence>
<name>A0A3B0RRX0_9ZZZZ</name>
<dbReference type="Pfam" id="PF03601">
    <property type="entry name" value="Cons_hypoth698"/>
    <property type="match status" value="1"/>
</dbReference>
<dbReference type="PANTHER" id="PTHR30106:SF2">
    <property type="entry name" value="UPF0324 INNER MEMBRANE PROTEIN YEIH"/>
    <property type="match status" value="1"/>
</dbReference>
<keyword evidence="4 7" id="KW-0812">Transmembrane</keyword>
<sequence length="354" mass="38120">MKDLDKYDYLDSIEGFHPAESGKKPPLWQRGRELAPGILVCATVALAAKFIAQHYAAPVMLLCLLLGMIFNFMSQDGPTKKGVQFTSQTILRIGVALIGARIMLSDFTALGGVTLSVVILAIGLVIALGVIWARLLKLDPEQGWLIGGATAICGASAALALSAVMPKSKTLEHNTLIAVVGVTAMGTLAMIFYPVIIGFLGFNDHQAGILIGGTIHDVSQVVGAGYSISEDAGDTAIIVKLVRVFMLVPVLFLFAWGFRNRKENDPSGRFVFPLFLVGFIALVTLNSLHILPADILHFLQASSKWLLIMAITAVGMKTSLKTMFSLGWKPLFLILIETITISIFYFAVISADII</sequence>
<evidence type="ECO:0000256" key="2">
    <source>
        <dbReference type="ARBA" id="ARBA00007977"/>
    </source>
</evidence>
<dbReference type="PANTHER" id="PTHR30106">
    <property type="entry name" value="INNER MEMBRANE PROTEIN YEIH-RELATED"/>
    <property type="match status" value="1"/>
</dbReference>
<dbReference type="AlphaFoldDB" id="A0A3B0RRX0"/>
<comment type="subcellular location">
    <subcellularLocation>
        <location evidence="1">Cell membrane</location>
        <topology evidence="1">Multi-pass membrane protein</topology>
    </subcellularLocation>
</comment>
<keyword evidence="5 7" id="KW-1133">Transmembrane helix</keyword>
<keyword evidence="6 7" id="KW-0472">Membrane</keyword>
<feature type="transmembrane region" description="Helical" evidence="7">
    <location>
        <begin position="270"/>
        <end position="291"/>
    </location>
</feature>
<dbReference type="EMBL" id="UOED01000086">
    <property type="protein sequence ID" value="VAV93991.1"/>
    <property type="molecule type" value="Genomic_DNA"/>
</dbReference>
<evidence type="ECO:0000256" key="3">
    <source>
        <dbReference type="ARBA" id="ARBA00022475"/>
    </source>
</evidence>
<feature type="transmembrane region" description="Helical" evidence="7">
    <location>
        <begin position="57"/>
        <end position="73"/>
    </location>
</feature>
<dbReference type="GO" id="GO:0005886">
    <property type="term" value="C:plasma membrane"/>
    <property type="evidence" value="ECO:0007669"/>
    <property type="project" value="UniProtKB-SubCell"/>
</dbReference>
<feature type="transmembrane region" description="Helical" evidence="7">
    <location>
        <begin position="110"/>
        <end position="132"/>
    </location>
</feature>
<feature type="transmembrane region" description="Helical" evidence="7">
    <location>
        <begin position="235"/>
        <end position="258"/>
    </location>
</feature>
<evidence type="ECO:0000256" key="4">
    <source>
        <dbReference type="ARBA" id="ARBA00022692"/>
    </source>
</evidence>